<dbReference type="SUPFAM" id="SSF52540">
    <property type="entry name" value="P-loop containing nucleoside triphosphate hydrolases"/>
    <property type="match status" value="1"/>
</dbReference>
<evidence type="ECO:0000256" key="1">
    <source>
        <dbReference type="ARBA" id="ARBA00022741"/>
    </source>
</evidence>
<comment type="caution">
    <text evidence="3">The sequence shown here is derived from an EMBL/GenBank/DDBJ whole genome shotgun (WGS) entry which is preliminary data.</text>
</comment>
<dbReference type="GO" id="GO:0003924">
    <property type="term" value="F:GTPase activity"/>
    <property type="evidence" value="ECO:0007669"/>
    <property type="project" value="InterPro"/>
</dbReference>
<reference evidence="3" key="1">
    <citation type="submission" date="2023-12" db="EMBL/GenBank/DDBJ databases">
        <title>Genome assembly of Anisodus tanguticus.</title>
        <authorList>
            <person name="Wang Y.-J."/>
        </authorList>
    </citation>
    <scope>NUCLEOTIDE SEQUENCE</scope>
    <source>
        <strain evidence="3">KB-2021</strain>
        <tissue evidence="3">Leaf</tissue>
    </source>
</reference>
<feature type="compositionally biased region" description="Polar residues" evidence="2">
    <location>
        <begin position="709"/>
        <end position="719"/>
    </location>
</feature>
<sequence length="761" mass="85346">MKKSKLILELESRIQDNSNKRFTHGPVDGSIYAKVDKINFDLDTSINRPVNFNTENIYSNLNATSIDSGISSSLGEQNYQIINSINKQLPKNLNHNNKTETNENELIALNLNNKLNDLNQHFESNYSDQLDKELNSLIEKLNNQKNTSMPKTSEEAELDELLSDMLHELQTFPTNSSDTINRNKTRSSCKMYDESSSKQICGGGRSFDLESNQLCSPRFLKKPNYETENFSPNILNSNQATLGQPFSYGVVKASPALQRRRLHSEKTAYVCESEPDNLKPKLSYQDKRSEENLISLLKDQTRKDNYNAQVSSNSSIVTDGSVIAGQEDLDWLERQHLKLKNRKEGCFLKEKANKERILMQELRGAVLPKQALLKETDDDKFNQPLHIDTSNNLSPRLAYQQSRSQSANSYNNLDDSDTCRTVNTKKKTLQRDPQSGNNTPIRNLSPSPSIKKEPVHATNLTPTINDIRDKQVRGQSPIYDSISTPVANYKSIKSTTAPVSSTTMSSNILNQKNTIGYDDLAELIQTTSSPVYSSSRPVSRQSVQTPISKSTYYNTGHLYSQSTPIRNISDLPNCNNPPLANPRWSPISDDTTVKFEIWDTAGQERYHSLAPMYYRSSQAAVVVYDLTNKESFFRAKQWIEELKRQAPADIVIALAGNKADLNGKQVVETDVAQAYADENGLIFMETSAKTGTNVNDIFFAIAKQLPKNDQNASQNTSSGHGRRLDSYDNNQQNVCTKNLSSELVLPESSFGHVARAASSVV</sequence>
<keyword evidence="4" id="KW-1185">Reference proteome</keyword>
<feature type="region of interest" description="Disordered" evidence="2">
    <location>
        <begin position="709"/>
        <end position="728"/>
    </location>
</feature>
<feature type="compositionally biased region" description="Polar residues" evidence="2">
    <location>
        <begin position="388"/>
        <end position="413"/>
    </location>
</feature>
<feature type="region of interest" description="Disordered" evidence="2">
    <location>
        <begin position="377"/>
        <end position="471"/>
    </location>
</feature>
<dbReference type="PRINTS" id="PR00449">
    <property type="entry name" value="RASTRNSFRMNG"/>
</dbReference>
<keyword evidence="1" id="KW-0547">Nucleotide-binding</keyword>
<dbReference type="PANTHER" id="PTHR47978">
    <property type="match status" value="1"/>
</dbReference>
<dbReference type="Proteomes" id="UP001291623">
    <property type="component" value="Unassembled WGS sequence"/>
</dbReference>
<dbReference type="SMART" id="SM00173">
    <property type="entry name" value="RAS"/>
    <property type="match status" value="1"/>
</dbReference>
<dbReference type="FunFam" id="3.40.50.300:FF:000808">
    <property type="entry name" value="Small GTP-binding protein, putative"/>
    <property type="match status" value="1"/>
</dbReference>
<dbReference type="SMART" id="SM00174">
    <property type="entry name" value="RHO"/>
    <property type="match status" value="1"/>
</dbReference>
<dbReference type="Gene3D" id="3.40.50.300">
    <property type="entry name" value="P-loop containing nucleotide triphosphate hydrolases"/>
    <property type="match status" value="1"/>
</dbReference>
<dbReference type="AlphaFoldDB" id="A0AAE1UU32"/>
<dbReference type="PROSITE" id="PS51421">
    <property type="entry name" value="RAS"/>
    <property type="match status" value="1"/>
</dbReference>
<dbReference type="EMBL" id="JAVYJV010000030">
    <property type="protein sequence ID" value="KAK4337405.1"/>
    <property type="molecule type" value="Genomic_DNA"/>
</dbReference>
<evidence type="ECO:0000313" key="3">
    <source>
        <dbReference type="EMBL" id="KAK4337405.1"/>
    </source>
</evidence>
<feature type="compositionally biased region" description="Polar residues" evidence="2">
    <location>
        <begin position="431"/>
        <end position="448"/>
    </location>
</feature>
<gene>
    <name evidence="3" type="ORF">RND71_043352</name>
</gene>
<dbReference type="InterPro" id="IPR005225">
    <property type="entry name" value="Small_GTP-bd"/>
</dbReference>
<evidence type="ECO:0008006" key="5">
    <source>
        <dbReference type="Google" id="ProtNLM"/>
    </source>
</evidence>
<dbReference type="InterPro" id="IPR027417">
    <property type="entry name" value="P-loop_NTPase"/>
</dbReference>
<proteinExistence type="predicted"/>
<name>A0AAE1UU32_9SOLA</name>
<accession>A0AAE1UU32</accession>
<evidence type="ECO:0000256" key="2">
    <source>
        <dbReference type="SAM" id="MobiDB-lite"/>
    </source>
</evidence>
<dbReference type="NCBIfam" id="TIGR00231">
    <property type="entry name" value="small_GTP"/>
    <property type="match status" value="1"/>
</dbReference>
<dbReference type="PROSITE" id="PS51419">
    <property type="entry name" value="RAB"/>
    <property type="match status" value="1"/>
</dbReference>
<dbReference type="InterPro" id="IPR001806">
    <property type="entry name" value="Small_GTPase"/>
</dbReference>
<evidence type="ECO:0000313" key="4">
    <source>
        <dbReference type="Proteomes" id="UP001291623"/>
    </source>
</evidence>
<organism evidence="3 4">
    <name type="scientific">Anisodus tanguticus</name>
    <dbReference type="NCBI Taxonomy" id="243964"/>
    <lineage>
        <taxon>Eukaryota</taxon>
        <taxon>Viridiplantae</taxon>
        <taxon>Streptophyta</taxon>
        <taxon>Embryophyta</taxon>
        <taxon>Tracheophyta</taxon>
        <taxon>Spermatophyta</taxon>
        <taxon>Magnoliopsida</taxon>
        <taxon>eudicotyledons</taxon>
        <taxon>Gunneridae</taxon>
        <taxon>Pentapetalae</taxon>
        <taxon>asterids</taxon>
        <taxon>lamiids</taxon>
        <taxon>Solanales</taxon>
        <taxon>Solanaceae</taxon>
        <taxon>Solanoideae</taxon>
        <taxon>Hyoscyameae</taxon>
        <taxon>Anisodus</taxon>
    </lineage>
</organism>
<dbReference type="SMART" id="SM00175">
    <property type="entry name" value="RAB"/>
    <property type="match status" value="1"/>
</dbReference>
<dbReference type="Pfam" id="PF00071">
    <property type="entry name" value="Ras"/>
    <property type="match status" value="1"/>
</dbReference>
<dbReference type="GO" id="GO:0005525">
    <property type="term" value="F:GTP binding"/>
    <property type="evidence" value="ECO:0007669"/>
    <property type="project" value="InterPro"/>
</dbReference>
<protein>
    <recommendedName>
        <fullName evidence="5">Rab5</fullName>
    </recommendedName>
</protein>